<proteinExistence type="predicted"/>
<protein>
    <submittedName>
        <fullName evidence="1">Uncharacterized protein</fullName>
    </submittedName>
</protein>
<name>A0A2U1KNE6_ARTAN</name>
<keyword evidence="2" id="KW-1185">Reference proteome</keyword>
<evidence type="ECO:0000313" key="1">
    <source>
        <dbReference type="EMBL" id="PWA38290.1"/>
    </source>
</evidence>
<dbReference type="AlphaFoldDB" id="A0A2U1KNE6"/>
<gene>
    <name evidence="1" type="ORF">CTI12_AA584390</name>
</gene>
<comment type="caution">
    <text evidence="1">The sequence shown here is derived from an EMBL/GenBank/DDBJ whole genome shotgun (WGS) entry which is preliminary data.</text>
</comment>
<evidence type="ECO:0000313" key="2">
    <source>
        <dbReference type="Proteomes" id="UP000245207"/>
    </source>
</evidence>
<reference evidence="1 2" key="1">
    <citation type="journal article" date="2018" name="Mol. Plant">
        <title>The genome of Artemisia annua provides insight into the evolution of Asteraceae family and artemisinin biosynthesis.</title>
        <authorList>
            <person name="Shen Q."/>
            <person name="Zhang L."/>
            <person name="Liao Z."/>
            <person name="Wang S."/>
            <person name="Yan T."/>
            <person name="Shi P."/>
            <person name="Liu M."/>
            <person name="Fu X."/>
            <person name="Pan Q."/>
            <person name="Wang Y."/>
            <person name="Lv Z."/>
            <person name="Lu X."/>
            <person name="Zhang F."/>
            <person name="Jiang W."/>
            <person name="Ma Y."/>
            <person name="Chen M."/>
            <person name="Hao X."/>
            <person name="Li L."/>
            <person name="Tang Y."/>
            <person name="Lv G."/>
            <person name="Zhou Y."/>
            <person name="Sun X."/>
            <person name="Brodelius P.E."/>
            <person name="Rose J.K.C."/>
            <person name="Tang K."/>
        </authorList>
    </citation>
    <scope>NUCLEOTIDE SEQUENCE [LARGE SCALE GENOMIC DNA]</scope>
    <source>
        <strain evidence="2">cv. Huhao1</strain>
        <tissue evidence="1">Leaf</tissue>
    </source>
</reference>
<dbReference type="EMBL" id="PKPP01015793">
    <property type="protein sequence ID" value="PWA38290.1"/>
    <property type="molecule type" value="Genomic_DNA"/>
</dbReference>
<accession>A0A2U1KNE6</accession>
<dbReference type="Proteomes" id="UP000245207">
    <property type="component" value="Unassembled WGS sequence"/>
</dbReference>
<organism evidence="1 2">
    <name type="scientific">Artemisia annua</name>
    <name type="common">Sweet wormwood</name>
    <dbReference type="NCBI Taxonomy" id="35608"/>
    <lineage>
        <taxon>Eukaryota</taxon>
        <taxon>Viridiplantae</taxon>
        <taxon>Streptophyta</taxon>
        <taxon>Embryophyta</taxon>
        <taxon>Tracheophyta</taxon>
        <taxon>Spermatophyta</taxon>
        <taxon>Magnoliopsida</taxon>
        <taxon>eudicotyledons</taxon>
        <taxon>Gunneridae</taxon>
        <taxon>Pentapetalae</taxon>
        <taxon>asterids</taxon>
        <taxon>campanulids</taxon>
        <taxon>Asterales</taxon>
        <taxon>Asteraceae</taxon>
        <taxon>Asteroideae</taxon>
        <taxon>Anthemideae</taxon>
        <taxon>Artemisiinae</taxon>
        <taxon>Artemisia</taxon>
    </lineage>
</organism>
<sequence length="83" mass="9844">MAAMQQDRRMLQKYHHTKIGFEVKASGNGRAFCWPMCTRKHCSSMLLPYKWLKCGVDDRPKLSEIVAEMRLEVLEILKSDWKW</sequence>